<keyword evidence="2" id="KW-1133">Transmembrane helix</keyword>
<keyword evidence="2" id="KW-0812">Transmembrane</keyword>
<gene>
    <name evidence="4" type="ORF">GYMLUDRAFT_221623</name>
</gene>
<feature type="chain" id="PRO_5013130809" evidence="3">
    <location>
        <begin position="16"/>
        <end position="706"/>
    </location>
</feature>
<evidence type="ECO:0000256" key="2">
    <source>
        <dbReference type="SAM" id="Phobius"/>
    </source>
</evidence>
<feature type="transmembrane region" description="Helical" evidence="2">
    <location>
        <begin position="665"/>
        <end position="686"/>
    </location>
</feature>
<sequence>MLILTLLSLIRAAIALPTSQYTVAGDSAPVIGSTRSTSGIVWSCITTIFACTWVAIHPNVPSIHALQHELFWRRVKILIVALIAPEFIIIWAANQLRSARDALKTLREFDACRHWTMTHGLFLVMGGFMLIDASGTHTEVLQEENLANLLRNGNIALHHISECEIMDRSKGDALAKSLVLIQTTWFIAQVISRAVLHLPITELELTTVAFALLNFLTYALWWKKPLDVRHPILLLPPGVSFSGVFQPARYTPFTISRVAPTESFPHFYKSTHGAEDSDFEEIKFTSIFGSGQSSLSSPNVDQGEGLAVSTPTHRNLPSDAACISIGTGTAGIRAEPTTQKARLDSDAVESISADSPSILPTEVSQWRPQTNTDLPNVPMSIQHHSSTRRTKDPIRFAAHHARLHQFLESISVSASTEKDVVNPPIERKYLSSASAADAARFFESIGSPSPSPPTFQKDLKKSLSLKFQSLRNALWQAKQSLRNIISDPKLYLSLGIQSLRNASGQAKQSLRNIIRFPYLCLLLGIQSLRSVWNYFLRCLGGFKLWAHLLLSGFIAPEFAPGIYKYQKHTNHVPLFYTGPVPAKKQKKFLFSEYFYIFGSATLEMLIGTLFGSIHCAAWAFHFPSKLERDLWQIMSLCITAVPLAMILTMMLVWSHRFRFLTSIRYLLFVVYILARLMTFIMAFVLLRDLPEGAFQEIQWTTYIPHV</sequence>
<evidence type="ECO:0000256" key="3">
    <source>
        <dbReference type="SAM" id="SignalP"/>
    </source>
</evidence>
<feature type="transmembrane region" description="Helical" evidence="2">
    <location>
        <begin position="39"/>
        <end position="56"/>
    </location>
</feature>
<feature type="transmembrane region" description="Helical" evidence="2">
    <location>
        <begin position="114"/>
        <end position="131"/>
    </location>
</feature>
<keyword evidence="2" id="KW-0472">Membrane</keyword>
<proteinExistence type="predicted"/>
<evidence type="ECO:0000256" key="1">
    <source>
        <dbReference type="SAM" id="MobiDB-lite"/>
    </source>
</evidence>
<dbReference type="PANTHER" id="PTHR35043:SF7">
    <property type="entry name" value="TRANSCRIPTION FACTOR DOMAIN-CONTAINING PROTEIN"/>
    <property type="match status" value="1"/>
</dbReference>
<feature type="region of interest" description="Disordered" evidence="1">
    <location>
        <begin position="291"/>
        <end position="313"/>
    </location>
</feature>
<evidence type="ECO:0000313" key="5">
    <source>
        <dbReference type="Proteomes" id="UP000053593"/>
    </source>
</evidence>
<reference evidence="4 5" key="1">
    <citation type="submission" date="2014-04" db="EMBL/GenBank/DDBJ databases">
        <title>Evolutionary Origins and Diversification of the Mycorrhizal Mutualists.</title>
        <authorList>
            <consortium name="DOE Joint Genome Institute"/>
            <consortium name="Mycorrhizal Genomics Consortium"/>
            <person name="Kohler A."/>
            <person name="Kuo A."/>
            <person name="Nagy L.G."/>
            <person name="Floudas D."/>
            <person name="Copeland A."/>
            <person name="Barry K.W."/>
            <person name="Cichocki N."/>
            <person name="Veneault-Fourrey C."/>
            <person name="LaButti K."/>
            <person name="Lindquist E.A."/>
            <person name="Lipzen A."/>
            <person name="Lundell T."/>
            <person name="Morin E."/>
            <person name="Murat C."/>
            <person name="Riley R."/>
            <person name="Ohm R."/>
            <person name="Sun H."/>
            <person name="Tunlid A."/>
            <person name="Henrissat B."/>
            <person name="Grigoriev I.V."/>
            <person name="Hibbett D.S."/>
            <person name="Martin F."/>
        </authorList>
    </citation>
    <scope>NUCLEOTIDE SEQUENCE [LARGE SCALE GENOMIC DNA]</scope>
    <source>
        <strain evidence="4 5">FD-317 M1</strain>
    </source>
</reference>
<dbReference type="Proteomes" id="UP000053593">
    <property type="component" value="Unassembled WGS sequence"/>
</dbReference>
<evidence type="ECO:0000313" key="4">
    <source>
        <dbReference type="EMBL" id="KIK64274.1"/>
    </source>
</evidence>
<name>A0A0D0CMD0_9AGAR</name>
<keyword evidence="5" id="KW-1185">Reference proteome</keyword>
<dbReference type="OrthoDB" id="9451547at2759"/>
<dbReference type="EMBL" id="KN834762">
    <property type="protein sequence ID" value="KIK64274.1"/>
    <property type="molecule type" value="Genomic_DNA"/>
</dbReference>
<dbReference type="HOGENOM" id="CLU_022883_6_1_1"/>
<dbReference type="AlphaFoldDB" id="A0A0D0CMD0"/>
<feature type="signal peptide" evidence="3">
    <location>
        <begin position="1"/>
        <end position="15"/>
    </location>
</feature>
<feature type="transmembrane region" description="Helical" evidence="2">
    <location>
        <begin position="593"/>
        <end position="619"/>
    </location>
</feature>
<accession>A0A0D0CMD0</accession>
<organism evidence="4 5">
    <name type="scientific">Collybiopsis luxurians FD-317 M1</name>
    <dbReference type="NCBI Taxonomy" id="944289"/>
    <lineage>
        <taxon>Eukaryota</taxon>
        <taxon>Fungi</taxon>
        <taxon>Dikarya</taxon>
        <taxon>Basidiomycota</taxon>
        <taxon>Agaricomycotina</taxon>
        <taxon>Agaricomycetes</taxon>
        <taxon>Agaricomycetidae</taxon>
        <taxon>Agaricales</taxon>
        <taxon>Marasmiineae</taxon>
        <taxon>Omphalotaceae</taxon>
        <taxon>Collybiopsis</taxon>
        <taxon>Collybiopsis luxurians</taxon>
    </lineage>
</organism>
<dbReference type="PANTHER" id="PTHR35043">
    <property type="entry name" value="TRANSCRIPTION FACTOR DOMAIN-CONTAINING PROTEIN"/>
    <property type="match status" value="1"/>
</dbReference>
<protein>
    <submittedName>
        <fullName evidence="4">Uncharacterized protein</fullName>
    </submittedName>
</protein>
<keyword evidence="3" id="KW-0732">Signal</keyword>
<feature type="transmembrane region" description="Helical" evidence="2">
    <location>
        <begin position="77"/>
        <end position="94"/>
    </location>
</feature>
<feature type="transmembrane region" description="Helical" evidence="2">
    <location>
        <begin position="631"/>
        <end position="653"/>
    </location>
</feature>
<feature type="transmembrane region" description="Helical" evidence="2">
    <location>
        <begin position="203"/>
        <end position="222"/>
    </location>
</feature>